<evidence type="ECO:0000313" key="2">
    <source>
        <dbReference type="Proteomes" id="UP000259610"/>
    </source>
</evidence>
<name>A0A3B9H166_9PROT</name>
<dbReference type="AlphaFoldDB" id="A0A3B9H166"/>
<dbReference type="Proteomes" id="UP000259610">
    <property type="component" value="Unassembled WGS sequence"/>
</dbReference>
<protein>
    <submittedName>
        <fullName evidence="1">Uncharacterized protein</fullName>
    </submittedName>
</protein>
<reference evidence="1 2" key="1">
    <citation type="journal article" date="2018" name="Nat. Biotechnol.">
        <title>A standardized bacterial taxonomy based on genome phylogeny substantially revises the tree of life.</title>
        <authorList>
            <person name="Parks D.H."/>
            <person name="Chuvochina M."/>
            <person name="Waite D.W."/>
            <person name="Rinke C."/>
            <person name="Skarshewski A."/>
            <person name="Chaumeil P.A."/>
            <person name="Hugenholtz P."/>
        </authorList>
    </citation>
    <scope>NUCLEOTIDE SEQUENCE [LARGE SCALE GENOMIC DNA]</scope>
    <source>
        <strain evidence="1">UBA8733</strain>
    </source>
</reference>
<dbReference type="RefSeq" id="WP_272990324.1">
    <property type="nucleotide sequence ID" value="NZ_CAJWRG010000084.1"/>
</dbReference>
<comment type="caution">
    <text evidence="1">The sequence shown here is derived from an EMBL/GenBank/DDBJ whole genome shotgun (WGS) entry which is preliminary data.</text>
</comment>
<sequence>MTLAGIGNYAPGSTALALLRQSAEIGHGVDSKSYALKVTERPAVIYGGRLSQNGLNPFDAIREILNASKSKVTDAASDEGGGKLQEAIGRFAASDVDFNIKVGEIQFPGAAAAALGDKNILHIVGYANQLTTSDEQAMIKFGEMSETSATRPEASKFSKIIYNAFRAGEVELIPAKDFGIETQRSITFKFSASGEFLGSESLNDNSVGDITAGQLYDTRFLQQDDGTRIDTETGRYASYVDVGGRDYIMMLGRPAV</sequence>
<proteinExistence type="predicted"/>
<organism evidence="1 2">
    <name type="scientific">Hyphomonas adhaerens</name>
    <dbReference type="NCBI Taxonomy" id="81029"/>
    <lineage>
        <taxon>Bacteria</taxon>
        <taxon>Pseudomonadati</taxon>
        <taxon>Pseudomonadota</taxon>
        <taxon>Alphaproteobacteria</taxon>
        <taxon>Hyphomonadales</taxon>
        <taxon>Hyphomonadaceae</taxon>
        <taxon>Hyphomonas</taxon>
    </lineage>
</organism>
<accession>A0A3B9H166</accession>
<evidence type="ECO:0000313" key="1">
    <source>
        <dbReference type="EMBL" id="HAE28435.1"/>
    </source>
</evidence>
<gene>
    <name evidence="1" type="ORF">DCG58_14825</name>
</gene>
<dbReference type="EMBL" id="DMAN01000332">
    <property type="protein sequence ID" value="HAE28435.1"/>
    <property type="molecule type" value="Genomic_DNA"/>
</dbReference>